<protein>
    <submittedName>
        <fullName evidence="2">Uncharacterized protein</fullName>
    </submittedName>
</protein>
<comment type="caution">
    <text evidence="2">The sequence shown here is derived from an EMBL/GenBank/DDBJ whole genome shotgun (WGS) entry which is preliminary data.</text>
</comment>
<sequence length="102" mass="11491">MEAPRNGYSVGESSSTNQNKLNGPSNKMVIDRELEALVEDLLDSQLASLATLPCSFSNNTDDLMSMPLEELEMQAELARIEFIERLLRWIMPSVLDLLKSKF</sequence>
<dbReference type="Proteomes" id="UP001281761">
    <property type="component" value="Unassembled WGS sequence"/>
</dbReference>
<evidence type="ECO:0000313" key="2">
    <source>
        <dbReference type="EMBL" id="KAK2960821.1"/>
    </source>
</evidence>
<dbReference type="EMBL" id="JARBJD010000020">
    <property type="protein sequence ID" value="KAK2960821.1"/>
    <property type="molecule type" value="Genomic_DNA"/>
</dbReference>
<proteinExistence type="predicted"/>
<keyword evidence="3" id="KW-1185">Reference proteome</keyword>
<evidence type="ECO:0000313" key="3">
    <source>
        <dbReference type="Proteomes" id="UP001281761"/>
    </source>
</evidence>
<gene>
    <name evidence="2" type="ORF">BLNAU_4218</name>
</gene>
<feature type="region of interest" description="Disordered" evidence="1">
    <location>
        <begin position="1"/>
        <end position="25"/>
    </location>
</feature>
<feature type="compositionally biased region" description="Polar residues" evidence="1">
    <location>
        <begin position="11"/>
        <end position="25"/>
    </location>
</feature>
<accession>A0ABQ9YAL7</accession>
<organism evidence="2 3">
    <name type="scientific">Blattamonas nauphoetae</name>
    <dbReference type="NCBI Taxonomy" id="2049346"/>
    <lineage>
        <taxon>Eukaryota</taxon>
        <taxon>Metamonada</taxon>
        <taxon>Preaxostyla</taxon>
        <taxon>Oxymonadida</taxon>
        <taxon>Blattamonas</taxon>
    </lineage>
</organism>
<name>A0ABQ9YAL7_9EUKA</name>
<reference evidence="2 3" key="1">
    <citation type="journal article" date="2022" name="bioRxiv">
        <title>Genomics of Preaxostyla Flagellates Illuminates Evolutionary Transitions and the Path Towards Mitochondrial Loss.</title>
        <authorList>
            <person name="Novak L.V.F."/>
            <person name="Treitli S.C."/>
            <person name="Pyrih J."/>
            <person name="Halakuc P."/>
            <person name="Pipaliya S.V."/>
            <person name="Vacek V."/>
            <person name="Brzon O."/>
            <person name="Soukal P."/>
            <person name="Eme L."/>
            <person name="Dacks J.B."/>
            <person name="Karnkowska A."/>
            <person name="Elias M."/>
            <person name="Hampl V."/>
        </authorList>
    </citation>
    <scope>NUCLEOTIDE SEQUENCE [LARGE SCALE GENOMIC DNA]</scope>
    <source>
        <strain evidence="2">NAU3</strain>
        <tissue evidence="2">Gut</tissue>
    </source>
</reference>
<evidence type="ECO:0000256" key="1">
    <source>
        <dbReference type="SAM" id="MobiDB-lite"/>
    </source>
</evidence>